<proteinExistence type="predicted"/>
<dbReference type="Pfam" id="PF01464">
    <property type="entry name" value="SLT"/>
    <property type="match status" value="1"/>
</dbReference>
<feature type="domain" description="Transglycosylase SLT" evidence="1">
    <location>
        <begin position="294"/>
        <end position="380"/>
    </location>
</feature>
<evidence type="ECO:0000259" key="1">
    <source>
        <dbReference type="Pfam" id="PF01464"/>
    </source>
</evidence>
<organism evidence="2">
    <name type="scientific">uncultured Caudovirales phage</name>
    <dbReference type="NCBI Taxonomy" id="2100421"/>
    <lineage>
        <taxon>Viruses</taxon>
        <taxon>Duplodnaviria</taxon>
        <taxon>Heunggongvirae</taxon>
        <taxon>Uroviricota</taxon>
        <taxon>Caudoviricetes</taxon>
        <taxon>Peduoviridae</taxon>
        <taxon>Maltschvirus</taxon>
        <taxon>Maltschvirus maltsch</taxon>
    </lineage>
</organism>
<reference evidence="2" key="1">
    <citation type="submission" date="2020-04" db="EMBL/GenBank/DDBJ databases">
        <authorList>
            <person name="Chiriac C."/>
            <person name="Salcher M."/>
            <person name="Ghai R."/>
            <person name="Kavagutti S V."/>
        </authorList>
    </citation>
    <scope>NUCLEOTIDE SEQUENCE</scope>
</reference>
<sequence length="692" mass="75427">MPVVPVDQNRVAPSEGVSARLRSPDMQGTGLEALGRGMQQLGQAGAQYVATQDQIQDHADKLGARDLGLQYQKFRDDLTREYSGLAGKDATDQGALYQQKLADAKKQFLERAGNQRVKGYVGPMIDELALGGSNVIADHSQKQTRVYQDGLYQSGAADAAQSAIQYADNPALFQQHMVQGLQNIAMRLHLNGRDDPNTLKIASLEFKSGVHTGVLDNLLASADPKIDQANAYFDEHKGEMTVAAQQGFLRDIQHPMQARQDDADLTRVTAGGIIAKSGAPTTVASLTTMRAITMQSESAGNPNAVSVKGAVGTMQTMPTTLRDPGFGVRAAANNSPSELERVGNDYLSAMMERYHNDPAKAWAAYNWGPGHVDKAIAENGAGWLSTAPKETRDYVSKNLAQLNGGHSTEVPQEWDKDQTYNKIDATAAKERWSFERTERVKRRADQVIARDEELLNRQQRAAGEQAVQTIIGLGANFTDVNQIPAAVRAKADPVDIARWQEAAVKNRIAKTQVPNDTARSLELQIMARTDPDGFLKTQLAGEVGKVSPDDLKKLALGQADILGKQSKPQAYDPRSGITTAITWGNKYGGVKVADTDFPKVYDAMDAVLQGIYKTKGKVEQADYDHAFKAAVRDLPTTGWLWNGSMKAYNVTTASQIPAGANDWINKHWTGAKPPTEQQRVQLYQQMMANAVR</sequence>
<dbReference type="SUPFAM" id="SSF53955">
    <property type="entry name" value="Lysozyme-like"/>
    <property type="match status" value="1"/>
</dbReference>
<dbReference type="PANTHER" id="PTHR37423:SF2">
    <property type="entry name" value="MEMBRANE-BOUND LYTIC MUREIN TRANSGLYCOSYLASE C"/>
    <property type="match status" value="1"/>
</dbReference>
<dbReference type="InterPro" id="IPR008258">
    <property type="entry name" value="Transglycosylase_SLT_dom_1"/>
</dbReference>
<dbReference type="Gene3D" id="1.10.530.10">
    <property type="match status" value="1"/>
</dbReference>
<dbReference type="InterPro" id="IPR023346">
    <property type="entry name" value="Lysozyme-like_dom_sf"/>
</dbReference>
<dbReference type="PANTHER" id="PTHR37423">
    <property type="entry name" value="SOLUBLE LYTIC MUREIN TRANSGLYCOSYLASE-RELATED"/>
    <property type="match status" value="1"/>
</dbReference>
<dbReference type="EMBL" id="LR796135">
    <property type="protein sequence ID" value="CAB4120769.1"/>
    <property type="molecule type" value="Genomic_DNA"/>
</dbReference>
<dbReference type="CDD" id="cd00254">
    <property type="entry name" value="LT-like"/>
    <property type="match status" value="1"/>
</dbReference>
<protein>
    <submittedName>
        <fullName evidence="2">LT_GEWL domain containing protein</fullName>
    </submittedName>
</protein>
<name>A0A6J5KKP3_9CAUD</name>
<gene>
    <name evidence="2" type="ORF">UFOVP5_6</name>
</gene>
<evidence type="ECO:0000313" key="2">
    <source>
        <dbReference type="EMBL" id="CAB4120769.1"/>
    </source>
</evidence>
<accession>A0A6J5KKP3</accession>